<feature type="region of interest" description="Disordered" evidence="1">
    <location>
        <begin position="128"/>
        <end position="211"/>
    </location>
</feature>
<sequence length="211" mass="23060">MTCLTVSVGTWNRREPVMPMLAMTMVKVLIGNLLLALVCQEMKIALDVPAAAPGVALGSGAGRDSDLTLLPVVHRRDHLRLFRSMELLLLPPLLVLQTLTFLRDPLIRVRSYGRKTFGDAVAPRSGLKEAPLYGDEAEEGEEEEEFDPDPFATDTGCDEREQQEAAEEEEEGDFHTTGELGEVSSGELSPASWPTPDSDDGDFGFGLQTKD</sequence>
<evidence type="ECO:0000313" key="4">
    <source>
        <dbReference type="Proteomes" id="UP000186817"/>
    </source>
</evidence>
<accession>A0A1Q9BSJ6</accession>
<keyword evidence="4" id="KW-1185">Reference proteome</keyword>
<comment type="caution">
    <text evidence="3">The sequence shown here is derived from an EMBL/GenBank/DDBJ whole genome shotgun (WGS) entry which is preliminary data.</text>
</comment>
<keyword evidence="2" id="KW-0472">Membrane</keyword>
<gene>
    <name evidence="3" type="ORF">AK812_SmicGene47136</name>
</gene>
<evidence type="ECO:0000313" key="3">
    <source>
        <dbReference type="EMBL" id="OLP73580.1"/>
    </source>
</evidence>
<keyword evidence="2" id="KW-1133">Transmembrane helix</keyword>
<evidence type="ECO:0000256" key="2">
    <source>
        <dbReference type="SAM" id="Phobius"/>
    </source>
</evidence>
<dbReference type="OrthoDB" id="441383at2759"/>
<dbReference type="AlphaFoldDB" id="A0A1Q9BSJ6"/>
<feature type="compositionally biased region" description="Acidic residues" evidence="1">
    <location>
        <begin position="135"/>
        <end position="148"/>
    </location>
</feature>
<feature type="transmembrane region" description="Helical" evidence="2">
    <location>
        <begin position="20"/>
        <end position="39"/>
    </location>
</feature>
<reference evidence="3 4" key="1">
    <citation type="submission" date="2016-02" db="EMBL/GenBank/DDBJ databases">
        <title>Genome analysis of coral dinoflagellate symbionts highlights evolutionary adaptations to a symbiotic lifestyle.</title>
        <authorList>
            <person name="Aranda M."/>
            <person name="Li Y."/>
            <person name="Liew Y.J."/>
            <person name="Baumgarten S."/>
            <person name="Simakov O."/>
            <person name="Wilson M."/>
            <person name="Piel J."/>
            <person name="Ashoor H."/>
            <person name="Bougouffa S."/>
            <person name="Bajic V.B."/>
            <person name="Ryu T."/>
            <person name="Ravasi T."/>
            <person name="Bayer T."/>
            <person name="Micklem G."/>
            <person name="Kim H."/>
            <person name="Bhak J."/>
            <person name="Lajeunesse T.C."/>
            <person name="Voolstra C.R."/>
        </authorList>
    </citation>
    <scope>NUCLEOTIDE SEQUENCE [LARGE SCALE GENOMIC DNA]</scope>
    <source>
        <strain evidence="3 4">CCMP2467</strain>
    </source>
</reference>
<organism evidence="3 4">
    <name type="scientific">Symbiodinium microadriaticum</name>
    <name type="common">Dinoflagellate</name>
    <name type="synonym">Zooxanthella microadriatica</name>
    <dbReference type="NCBI Taxonomy" id="2951"/>
    <lineage>
        <taxon>Eukaryota</taxon>
        <taxon>Sar</taxon>
        <taxon>Alveolata</taxon>
        <taxon>Dinophyceae</taxon>
        <taxon>Suessiales</taxon>
        <taxon>Symbiodiniaceae</taxon>
        <taxon>Symbiodinium</taxon>
    </lineage>
</organism>
<name>A0A1Q9BSJ6_SYMMI</name>
<evidence type="ECO:0000256" key="1">
    <source>
        <dbReference type="SAM" id="MobiDB-lite"/>
    </source>
</evidence>
<dbReference type="Proteomes" id="UP000186817">
    <property type="component" value="Unassembled WGS sequence"/>
</dbReference>
<dbReference type="EMBL" id="LSRX01005184">
    <property type="protein sequence ID" value="OLP73580.1"/>
    <property type="molecule type" value="Genomic_DNA"/>
</dbReference>
<proteinExistence type="predicted"/>
<keyword evidence="2" id="KW-0812">Transmembrane</keyword>
<protein>
    <submittedName>
        <fullName evidence="3">Uncharacterized protein</fullName>
    </submittedName>
</protein>